<sequence>MKIISQPLFPSVVWTTLLDDHKAFNSQLMNQVSALQDIDPRGVDNTNVKGWQSPNTLQNLPAFEEINRRILQVCQRIGESLHFKSGQAYHLQAWANVSPPGASNKIHYHANCHFSGVYYISLKAPECGSIYFRDPRVASRMMTWPVEQITDFTAEEIPVFFKIVDTFFFTRPVSPH</sequence>
<gene>
    <name evidence="1" type="ORF">GCM10011403_19100</name>
</gene>
<keyword evidence="2" id="KW-1185">Reference proteome</keyword>
<comment type="caution">
    <text evidence="1">The sequence shown here is derived from an EMBL/GenBank/DDBJ whole genome shotgun (WGS) entry which is preliminary data.</text>
</comment>
<protein>
    <submittedName>
        <fullName evidence="1">Uncharacterized protein</fullName>
    </submittedName>
</protein>
<evidence type="ECO:0000313" key="2">
    <source>
        <dbReference type="Proteomes" id="UP000627715"/>
    </source>
</evidence>
<dbReference type="InterPro" id="IPR012668">
    <property type="entry name" value="CHP02466"/>
</dbReference>
<dbReference type="NCBIfam" id="TIGR02466">
    <property type="entry name" value="TIGR02466 family protein"/>
    <property type="match status" value="1"/>
</dbReference>
<dbReference type="Pfam" id="PF13759">
    <property type="entry name" value="2OG-FeII_Oxy_5"/>
    <property type="match status" value="1"/>
</dbReference>
<reference evidence="1" key="2">
    <citation type="submission" date="2020-09" db="EMBL/GenBank/DDBJ databases">
        <authorList>
            <person name="Sun Q."/>
            <person name="Zhou Y."/>
        </authorList>
    </citation>
    <scope>NUCLEOTIDE SEQUENCE</scope>
    <source>
        <strain evidence="1">CGMCC 1.15425</strain>
    </source>
</reference>
<accession>A0A916VJ28</accession>
<dbReference type="Proteomes" id="UP000627715">
    <property type="component" value="Unassembled WGS sequence"/>
</dbReference>
<dbReference type="RefSeq" id="WP_068810971.1">
    <property type="nucleotide sequence ID" value="NZ_BMIY01000007.1"/>
</dbReference>
<evidence type="ECO:0000313" key="1">
    <source>
        <dbReference type="EMBL" id="GFZ76154.1"/>
    </source>
</evidence>
<dbReference type="EMBL" id="BMIY01000007">
    <property type="protein sequence ID" value="GFZ76154.1"/>
    <property type="molecule type" value="Genomic_DNA"/>
</dbReference>
<name>A0A916VJ28_9GAMM</name>
<dbReference type="OrthoDB" id="549777at2"/>
<organism evidence="1 2">
    <name type="scientific">Pseudohongiella nitratireducens</name>
    <dbReference type="NCBI Taxonomy" id="1768907"/>
    <lineage>
        <taxon>Bacteria</taxon>
        <taxon>Pseudomonadati</taxon>
        <taxon>Pseudomonadota</taxon>
        <taxon>Gammaproteobacteria</taxon>
        <taxon>Pseudomonadales</taxon>
        <taxon>Pseudohongiellaceae</taxon>
        <taxon>Pseudohongiella</taxon>
    </lineage>
</organism>
<proteinExistence type="predicted"/>
<dbReference type="AlphaFoldDB" id="A0A916VJ28"/>
<dbReference type="Gene3D" id="2.60.120.620">
    <property type="entry name" value="q2cbj1_9rhob like domain"/>
    <property type="match status" value="1"/>
</dbReference>
<reference evidence="1" key="1">
    <citation type="journal article" date="2014" name="Int. J. Syst. Evol. Microbiol.">
        <title>Complete genome sequence of Corynebacterium casei LMG S-19264T (=DSM 44701T), isolated from a smear-ripened cheese.</title>
        <authorList>
            <consortium name="US DOE Joint Genome Institute (JGI-PGF)"/>
            <person name="Walter F."/>
            <person name="Albersmeier A."/>
            <person name="Kalinowski J."/>
            <person name="Ruckert C."/>
        </authorList>
    </citation>
    <scope>NUCLEOTIDE SEQUENCE</scope>
    <source>
        <strain evidence="1">CGMCC 1.15425</strain>
    </source>
</reference>